<evidence type="ECO:0000313" key="2">
    <source>
        <dbReference type="EMBL" id="GAT58944.1"/>
    </source>
</evidence>
<gene>
    <name evidence="2" type="ORF">MCHLO_15315</name>
</gene>
<dbReference type="SUPFAM" id="SSF53474">
    <property type="entry name" value="alpha/beta-Hydrolases"/>
    <property type="match status" value="1"/>
</dbReference>
<feature type="region of interest" description="Disordered" evidence="1">
    <location>
        <begin position="100"/>
        <end position="144"/>
    </location>
</feature>
<evidence type="ECO:0000313" key="3">
    <source>
        <dbReference type="Proteomes" id="UP000815677"/>
    </source>
</evidence>
<sequence length="303" mass="33738">MHYILCKLTTIASRYPFRAPTIPIVFNVLGNSPRSTSQGTAELGLFDQGIGRLMAVAPQDIFIELGPHTSCLPILKANPAVRKDALLLGSLRKQQQATPVFDAQQWAHPQTRQDRVGDASSNASADPFGAYKLPSARNRPRLHPTTDAGRSWSLAAFIHPRRERLVNYYDRLAFLDWEIWGIPDRCSANAAPWKGLVDVAGAYLDYILERCLTGPLLLGGCWFSGFPAYEIALQLTVRNIQVKGILLIDVFSPIIHVPLSELLIDRVLKLDAINTPRPTPSSPRSSVIISRWTRPCWASTFRM</sequence>
<dbReference type="Gene3D" id="3.40.50.1820">
    <property type="entry name" value="alpha/beta hydrolase"/>
    <property type="match status" value="1"/>
</dbReference>
<dbReference type="InterPro" id="IPR029058">
    <property type="entry name" value="AB_hydrolase_fold"/>
</dbReference>
<protein>
    <recommendedName>
        <fullName evidence="4">Thioesterase domain-containing protein</fullName>
    </recommendedName>
</protein>
<evidence type="ECO:0008006" key="4">
    <source>
        <dbReference type="Google" id="ProtNLM"/>
    </source>
</evidence>
<dbReference type="Proteomes" id="UP000815677">
    <property type="component" value="Unassembled WGS sequence"/>
</dbReference>
<name>A0ABQ0M7B7_MYCCL</name>
<accession>A0ABQ0M7B7</accession>
<organism evidence="2 3">
    <name type="scientific">Mycena chlorophos</name>
    <name type="common">Agaric fungus</name>
    <name type="synonym">Agaricus chlorophos</name>
    <dbReference type="NCBI Taxonomy" id="658473"/>
    <lineage>
        <taxon>Eukaryota</taxon>
        <taxon>Fungi</taxon>
        <taxon>Dikarya</taxon>
        <taxon>Basidiomycota</taxon>
        <taxon>Agaricomycotina</taxon>
        <taxon>Agaricomycetes</taxon>
        <taxon>Agaricomycetidae</taxon>
        <taxon>Agaricales</taxon>
        <taxon>Marasmiineae</taxon>
        <taxon>Mycenaceae</taxon>
        <taxon>Mycena</taxon>
    </lineage>
</organism>
<evidence type="ECO:0000256" key="1">
    <source>
        <dbReference type="SAM" id="MobiDB-lite"/>
    </source>
</evidence>
<keyword evidence="3" id="KW-1185">Reference proteome</keyword>
<proteinExistence type="predicted"/>
<reference evidence="2" key="1">
    <citation type="submission" date="2014-09" db="EMBL/GenBank/DDBJ databases">
        <title>Genome sequence of the luminous mushroom Mycena chlorophos for searching fungal bioluminescence genes.</title>
        <authorList>
            <person name="Tanaka Y."/>
            <person name="Kasuga D."/>
            <person name="Oba Y."/>
            <person name="Hase S."/>
            <person name="Sato K."/>
            <person name="Oba Y."/>
            <person name="Sakakibara Y."/>
        </authorList>
    </citation>
    <scope>NUCLEOTIDE SEQUENCE</scope>
</reference>
<dbReference type="EMBL" id="DF849791">
    <property type="protein sequence ID" value="GAT58944.1"/>
    <property type="molecule type" value="Genomic_DNA"/>
</dbReference>